<feature type="transmembrane region" description="Helical" evidence="8">
    <location>
        <begin position="235"/>
        <end position="257"/>
    </location>
</feature>
<evidence type="ECO:0000256" key="2">
    <source>
        <dbReference type="ARBA" id="ARBA00022448"/>
    </source>
</evidence>
<dbReference type="GO" id="GO:0022857">
    <property type="term" value="F:transmembrane transporter activity"/>
    <property type="evidence" value="ECO:0007669"/>
    <property type="project" value="InterPro"/>
</dbReference>
<dbReference type="GO" id="GO:0005886">
    <property type="term" value="C:plasma membrane"/>
    <property type="evidence" value="ECO:0007669"/>
    <property type="project" value="UniProtKB-SubCell"/>
</dbReference>
<evidence type="ECO:0000256" key="7">
    <source>
        <dbReference type="ARBA" id="ARBA00023136"/>
    </source>
</evidence>
<comment type="caution">
    <text evidence="9">The sequence shown here is derived from an EMBL/GenBank/DDBJ whole genome shotgun (WGS) entry which is preliminary data.</text>
</comment>
<dbReference type="RefSeq" id="WP_132379283.1">
    <property type="nucleotide sequence ID" value="NZ_DAITGU010000195.1"/>
</dbReference>
<keyword evidence="10" id="KW-1185">Reference proteome</keyword>
<keyword evidence="6 8" id="KW-1133">Transmembrane helix</keyword>
<dbReference type="AlphaFoldDB" id="A0A4R3KDA5"/>
<sequence length="350" mass="36684">MVSKQRSGNNRLAMTLLKGRTFIVLVILLIFFSITANNFLSAGALLTVAKHVALYGILAIGMTYVIITGGIDLSVGSIAGLAGMLAGGLIEEGLTLKVFGVTLYFSIPMIVLITVLIGALMGMVNGIIITKFNVAPFIATLGTMYIWRGFANIRSDGKTFSKLAGNKGLGNTGFEVFGRNITGTSIPAGVVILVLIAIVAGLILKKTPFGWHVLSIGGNERASKLSGIKVDRVKIWVYAFSGFCSAVVGIIATSQLVSATPKTGESWEMNAIAASVLGGTSMAGGVGTIGGTIVGAFVIGVINDGMTMCGVTEFWQKIIRGLVIILAVIIDQVQRNLQAKIALQARNENK</sequence>
<dbReference type="EMBL" id="SLZZ01000004">
    <property type="protein sequence ID" value="TCS81157.1"/>
    <property type="molecule type" value="Genomic_DNA"/>
</dbReference>
<gene>
    <name evidence="9" type="ORF">EDD59_10486</name>
</gene>
<dbReference type="Pfam" id="PF02653">
    <property type="entry name" value="BPD_transp_2"/>
    <property type="match status" value="1"/>
</dbReference>
<evidence type="ECO:0000256" key="8">
    <source>
        <dbReference type="SAM" id="Phobius"/>
    </source>
</evidence>
<keyword evidence="7 8" id="KW-0472">Membrane</keyword>
<evidence type="ECO:0000256" key="4">
    <source>
        <dbReference type="ARBA" id="ARBA00022519"/>
    </source>
</evidence>
<name>A0A4R3KDA5_9FIRM</name>
<dbReference type="PANTHER" id="PTHR32196">
    <property type="entry name" value="ABC TRANSPORTER PERMEASE PROTEIN YPHD-RELATED-RELATED"/>
    <property type="match status" value="1"/>
</dbReference>
<dbReference type="PANTHER" id="PTHR32196:SF21">
    <property type="entry name" value="ABC TRANSPORTER PERMEASE PROTEIN YPHD-RELATED"/>
    <property type="match status" value="1"/>
</dbReference>
<feature type="transmembrane region" description="Helical" evidence="8">
    <location>
        <begin position="53"/>
        <end position="86"/>
    </location>
</feature>
<dbReference type="InterPro" id="IPR001851">
    <property type="entry name" value="ABC_transp_permease"/>
</dbReference>
<organism evidence="9 10">
    <name type="scientific">Muricomes intestini</name>
    <dbReference type="NCBI Taxonomy" id="1796634"/>
    <lineage>
        <taxon>Bacteria</taxon>
        <taxon>Bacillati</taxon>
        <taxon>Bacillota</taxon>
        <taxon>Clostridia</taxon>
        <taxon>Lachnospirales</taxon>
        <taxon>Lachnospiraceae</taxon>
        <taxon>Muricomes</taxon>
    </lineage>
</organism>
<proteinExistence type="predicted"/>
<dbReference type="Proteomes" id="UP000295726">
    <property type="component" value="Unassembled WGS sequence"/>
</dbReference>
<comment type="subcellular location">
    <subcellularLocation>
        <location evidence="1">Cell membrane</location>
        <topology evidence="1">Multi-pass membrane protein</topology>
    </subcellularLocation>
</comment>
<evidence type="ECO:0000313" key="10">
    <source>
        <dbReference type="Proteomes" id="UP000295726"/>
    </source>
</evidence>
<feature type="transmembrane region" description="Helical" evidence="8">
    <location>
        <begin position="269"/>
        <end position="302"/>
    </location>
</feature>
<evidence type="ECO:0000256" key="1">
    <source>
        <dbReference type="ARBA" id="ARBA00004651"/>
    </source>
</evidence>
<evidence type="ECO:0000313" key="9">
    <source>
        <dbReference type="EMBL" id="TCS81157.1"/>
    </source>
</evidence>
<reference evidence="9 10" key="1">
    <citation type="submission" date="2019-03" db="EMBL/GenBank/DDBJ databases">
        <title>Genomic Encyclopedia of Type Strains, Phase IV (KMG-IV): sequencing the most valuable type-strain genomes for metagenomic binning, comparative biology and taxonomic classification.</title>
        <authorList>
            <person name="Goeker M."/>
        </authorList>
    </citation>
    <scope>NUCLEOTIDE SEQUENCE [LARGE SCALE GENOMIC DNA]</scope>
    <source>
        <strain evidence="9 10">DSM 29489</strain>
    </source>
</reference>
<feature type="transmembrane region" description="Helical" evidence="8">
    <location>
        <begin position="186"/>
        <end position="204"/>
    </location>
</feature>
<feature type="transmembrane region" description="Helical" evidence="8">
    <location>
        <begin position="21"/>
        <end position="41"/>
    </location>
</feature>
<evidence type="ECO:0000256" key="6">
    <source>
        <dbReference type="ARBA" id="ARBA00022989"/>
    </source>
</evidence>
<keyword evidence="2" id="KW-0813">Transport</keyword>
<accession>A0A4R3KDA5</accession>
<feature type="transmembrane region" description="Helical" evidence="8">
    <location>
        <begin position="98"/>
        <end position="121"/>
    </location>
</feature>
<dbReference type="CDD" id="cd06579">
    <property type="entry name" value="TM_PBP1_transp_AraH_like"/>
    <property type="match status" value="1"/>
</dbReference>
<protein>
    <submittedName>
        <fullName evidence="9">Monosaccharide ABC transporter membrane protein (CUT2 family)</fullName>
    </submittedName>
</protein>
<keyword evidence="5 8" id="KW-0812">Transmembrane</keyword>
<keyword evidence="3" id="KW-1003">Cell membrane</keyword>
<keyword evidence="4" id="KW-0997">Cell inner membrane</keyword>
<feature type="transmembrane region" description="Helical" evidence="8">
    <location>
        <begin position="127"/>
        <end position="147"/>
    </location>
</feature>
<evidence type="ECO:0000256" key="3">
    <source>
        <dbReference type="ARBA" id="ARBA00022475"/>
    </source>
</evidence>
<dbReference type="OrthoDB" id="9813906at2"/>
<evidence type="ECO:0000256" key="5">
    <source>
        <dbReference type="ARBA" id="ARBA00022692"/>
    </source>
</evidence>